<organism evidence="2 3">
    <name type="scientific">Hordeum vulgare subsp. vulgare</name>
    <name type="common">Domesticated barley</name>
    <dbReference type="NCBI Taxonomy" id="112509"/>
    <lineage>
        <taxon>Eukaryota</taxon>
        <taxon>Viridiplantae</taxon>
        <taxon>Streptophyta</taxon>
        <taxon>Embryophyta</taxon>
        <taxon>Tracheophyta</taxon>
        <taxon>Spermatophyta</taxon>
        <taxon>Magnoliopsida</taxon>
        <taxon>Liliopsida</taxon>
        <taxon>Poales</taxon>
        <taxon>Poaceae</taxon>
        <taxon>BOP clade</taxon>
        <taxon>Pooideae</taxon>
        <taxon>Triticodae</taxon>
        <taxon>Triticeae</taxon>
        <taxon>Hordeinae</taxon>
        <taxon>Hordeum</taxon>
    </lineage>
</organism>
<dbReference type="PANTHER" id="PTHR31865">
    <property type="entry name" value="OSJNBA0071G03.3 PROTEIN"/>
    <property type="match status" value="1"/>
</dbReference>
<reference evidence="3" key="1">
    <citation type="journal article" date="2012" name="Nature">
        <title>A physical, genetic and functional sequence assembly of the barley genome.</title>
        <authorList>
            <consortium name="The International Barley Genome Sequencing Consortium"/>
            <person name="Mayer K.F."/>
            <person name="Waugh R."/>
            <person name="Brown J.W."/>
            <person name="Schulman A."/>
            <person name="Langridge P."/>
            <person name="Platzer M."/>
            <person name="Fincher G.B."/>
            <person name="Muehlbauer G.J."/>
            <person name="Sato K."/>
            <person name="Close T.J."/>
            <person name="Wise R.P."/>
            <person name="Stein N."/>
        </authorList>
    </citation>
    <scope>NUCLEOTIDE SEQUENCE [LARGE SCALE GENOMIC DNA]</scope>
    <source>
        <strain evidence="3">cv. Morex</strain>
    </source>
</reference>
<name>A0A287KQ75_HORVV</name>
<evidence type="ECO:0000256" key="1">
    <source>
        <dbReference type="SAM" id="MobiDB-lite"/>
    </source>
</evidence>
<reference evidence="2" key="2">
    <citation type="submission" date="2020-10" db="EMBL/GenBank/DDBJ databases">
        <authorList>
            <person name="Scholz U."/>
            <person name="Mascher M."/>
            <person name="Fiebig A."/>
        </authorList>
    </citation>
    <scope>NUCLEOTIDE SEQUENCE [LARGE SCALE GENOMIC DNA]</scope>
    <source>
        <strain evidence="2">cv. Morex</strain>
    </source>
</reference>
<protein>
    <submittedName>
        <fullName evidence="2">Uncharacterized protein</fullName>
    </submittedName>
</protein>
<dbReference type="PANTHER" id="PTHR31865:SF2">
    <property type="entry name" value="OSJNBA0004B13.24 PROTEIN"/>
    <property type="match status" value="1"/>
</dbReference>
<dbReference type="EnsemblPlants" id="HORVU.MOREX.r3.3HG0252170.1">
    <property type="protein sequence ID" value="HORVU.MOREX.r3.3HG0252170.1"/>
    <property type="gene ID" value="HORVU.MOREX.r3.3HG0252170"/>
</dbReference>
<dbReference type="OrthoDB" id="786837at2759"/>
<dbReference type="Gramene" id="HORVU.MOREX.r3.3HG0252170.1">
    <property type="protein sequence ID" value="HORVU.MOREX.r3.3HG0252170.1"/>
    <property type="gene ID" value="HORVU.MOREX.r3.3HG0252170"/>
</dbReference>
<sequence>MASPSKSATTTTTFPLPRFRDLIEHDEEDDFVEEEEEDDDDDDEEDDWDIRKRMSLLAVEGSDGGDADDEEDGSADVDEEDEDEVRSDGLNGEYENQQWHPYESPRNLRPPSSASLPGTPERGAPSQSPWRYSKDYASETEAGWWPGAPHDKRRQHYRRQRMMREVWLDRAWQMRKQRQQLGERGDEVTVVVGKGGESPARGGVAMDMEEVRACKDLGFDLPCDWTVEIPSYAAPNIDTASSGGNSPASGSWRISSPGDDPKDVKARLKVWAQAVALSSASRLGS</sequence>
<dbReference type="KEGG" id="hvg:123443357"/>
<feature type="region of interest" description="Disordered" evidence="1">
    <location>
        <begin position="235"/>
        <end position="263"/>
    </location>
</feature>
<accession>A0A287KQ75</accession>
<dbReference type="Proteomes" id="UP000011116">
    <property type="component" value="Chromosome 3H"/>
</dbReference>
<feature type="compositionally biased region" description="Acidic residues" evidence="1">
    <location>
        <begin position="24"/>
        <end position="48"/>
    </location>
</feature>
<proteinExistence type="predicted"/>
<feature type="compositionally biased region" description="Acidic residues" evidence="1">
    <location>
        <begin position="63"/>
        <end position="85"/>
    </location>
</feature>
<feature type="region of interest" description="Disordered" evidence="1">
    <location>
        <begin position="1"/>
        <end position="156"/>
    </location>
</feature>
<dbReference type="ExpressionAtlas" id="A0A287KQ75">
    <property type="expression patterns" value="baseline and differential"/>
</dbReference>
<dbReference type="Gramene" id="HORVU.MOREX.r2.3HG0209250.1">
    <property type="protein sequence ID" value="HORVU.MOREX.r2.3HG0209250.1"/>
    <property type="gene ID" value="HORVU.MOREX.r2.3HG0209250"/>
</dbReference>
<reference evidence="2" key="3">
    <citation type="submission" date="2022-01" db="UniProtKB">
        <authorList>
            <consortium name="EnsemblPlants"/>
        </authorList>
    </citation>
    <scope>IDENTIFICATION</scope>
    <source>
        <strain evidence="2">subsp. vulgare</strain>
    </source>
</reference>
<feature type="compositionally biased region" description="Low complexity" evidence="1">
    <location>
        <begin position="240"/>
        <end position="251"/>
    </location>
</feature>
<gene>
    <name evidence="2" type="primary">LOC123443357</name>
</gene>
<dbReference type="RefSeq" id="XP_044975634.1">
    <property type="nucleotide sequence ID" value="XM_045119699.1"/>
</dbReference>
<evidence type="ECO:0000313" key="2">
    <source>
        <dbReference type="EnsemblPlants" id="HORVU.MOREX.r3.3HG0252170.1"/>
    </source>
</evidence>
<dbReference type="GeneID" id="123443357"/>
<keyword evidence="3" id="KW-1185">Reference proteome</keyword>
<evidence type="ECO:0000313" key="3">
    <source>
        <dbReference type="Proteomes" id="UP000011116"/>
    </source>
</evidence>
<dbReference type="eggNOG" id="ENOG502QVZ7">
    <property type="taxonomic scope" value="Eukaryota"/>
</dbReference>
<dbReference type="AlphaFoldDB" id="A0A287KQ75"/>